<accession>A0A1G6E8X8</accession>
<keyword evidence="2" id="KW-1185">Reference proteome</keyword>
<sequence>MILFHISTNNFKMLKYFYVNGTGIDILGLCSIKDLTFRDFKLVKEYQISQFMNFKEEP</sequence>
<dbReference type="STRING" id="617002.SAMN05660653_02643"/>
<dbReference type="EMBL" id="FMXO01000016">
    <property type="protein sequence ID" value="SDB53395.1"/>
    <property type="molecule type" value="Genomic_DNA"/>
</dbReference>
<dbReference type="Proteomes" id="UP000198771">
    <property type="component" value="Unassembled WGS sequence"/>
</dbReference>
<gene>
    <name evidence="1" type="ORF">SAMN05660653_02643</name>
</gene>
<reference evidence="1 2" key="1">
    <citation type="submission" date="2016-10" db="EMBL/GenBank/DDBJ databases">
        <authorList>
            <person name="de Groot N.N."/>
        </authorList>
    </citation>
    <scope>NUCLEOTIDE SEQUENCE [LARGE SCALE GENOMIC DNA]</scope>
    <source>
        <strain evidence="1 2">ASO4-2</strain>
    </source>
</reference>
<evidence type="ECO:0000313" key="1">
    <source>
        <dbReference type="EMBL" id="SDB53395.1"/>
    </source>
</evidence>
<protein>
    <submittedName>
        <fullName evidence="1">Uncharacterized protein</fullName>
    </submittedName>
</protein>
<organism evidence="1 2">
    <name type="scientific">Desulfonatronum thiosulfatophilum</name>
    <dbReference type="NCBI Taxonomy" id="617002"/>
    <lineage>
        <taxon>Bacteria</taxon>
        <taxon>Pseudomonadati</taxon>
        <taxon>Thermodesulfobacteriota</taxon>
        <taxon>Desulfovibrionia</taxon>
        <taxon>Desulfovibrionales</taxon>
        <taxon>Desulfonatronaceae</taxon>
        <taxon>Desulfonatronum</taxon>
    </lineage>
</organism>
<proteinExistence type="predicted"/>
<name>A0A1G6E8X8_9BACT</name>
<evidence type="ECO:0000313" key="2">
    <source>
        <dbReference type="Proteomes" id="UP000198771"/>
    </source>
</evidence>
<dbReference type="AlphaFoldDB" id="A0A1G6E8X8"/>